<name>A0ABU7S3Z6_9ACTN</name>
<feature type="domain" description="GFO/IDH/MocA-like oxidoreductase" evidence="3">
    <location>
        <begin position="135"/>
        <end position="285"/>
    </location>
</feature>
<sequence length="394" mass="42375">MVGYAFMGAAHSQAWRTVNRVFDLPVRARMSLICGRDTGKVAEAADRLGWEAHTTDWRDLISRDDIDIVDVCTPGDSHAEIAIAALAAGKHVLCEKPLANTVDEARLMVAAAARAQASGVRAMCGFNYRRVPAVALMRELVASGRLGTIRHVRAVYLQDWIVDPQFPLVWRLQKDKAGSGALGDIGAHIIDLTQYVTGQRIAGVSAVTETFVKERPLPTESSGLAASADGANGAAPATGQVTVDDAAIFVARLDGGALATYEATRFATGRRNALRVEINGSLGSVAFDLERLNELEFFDASEPGAEQGFRRILVTEGNHPYMSAWWPPGHIIGYEHSFTHEMRDFLLAVANGSDPAPSFADGLQVQLVLDAVARSAELGSSWTEVERVPDPVSV</sequence>
<dbReference type="Gene3D" id="3.30.360.10">
    <property type="entry name" value="Dihydrodipicolinate Reductase, domain 2"/>
    <property type="match status" value="1"/>
</dbReference>
<dbReference type="RefSeq" id="WP_331218455.1">
    <property type="nucleotide sequence ID" value="NZ_JAZGQK010000038.1"/>
</dbReference>
<protein>
    <submittedName>
        <fullName evidence="4">Gfo/Idh/MocA family oxidoreductase</fullName>
    </submittedName>
</protein>
<dbReference type="Pfam" id="PF01408">
    <property type="entry name" value="GFO_IDH_MocA"/>
    <property type="match status" value="1"/>
</dbReference>
<dbReference type="EMBL" id="JAZGQK010000038">
    <property type="protein sequence ID" value="MEE6263519.1"/>
    <property type="molecule type" value="Genomic_DNA"/>
</dbReference>
<accession>A0ABU7S3Z6</accession>
<evidence type="ECO:0000259" key="2">
    <source>
        <dbReference type="Pfam" id="PF01408"/>
    </source>
</evidence>
<dbReference type="InterPro" id="IPR000683">
    <property type="entry name" value="Gfo/Idh/MocA-like_OxRdtase_N"/>
</dbReference>
<dbReference type="Gene3D" id="3.40.50.720">
    <property type="entry name" value="NAD(P)-binding Rossmann-like Domain"/>
    <property type="match status" value="1"/>
</dbReference>
<dbReference type="Proteomes" id="UP001332243">
    <property type="component" value="Unassembled WGS sequence"/>
</dbReference>
<evidence type="ECO:0000256" key="1">
    <source>
        <dbReference type="ARBA" id="ARBA00023002"/>
    </source>
</evidence>
<evidence type="ECO:0000259" key="3">
    <source>
        <dbReference type="Pfam" id="PF22725"/>
    </source>
</evidence>
<dbReference type="PANTHER" id="PTHR43818">
    <property type="entry name" value="BCDNA.GH03377"/>
    <property type="match status" value="1"/>
</dbReference>
<proteinExistence type="predicted"/>
<evidence type="ECO:0000313" key="5">
    <source>
        <dbReference type="Proteomes" id="UP001332243"/>
    </source>
</evidence>
<dbReference type="SUPFAM" id="SSF55347">
    <property type="entry name" value="Glyceraldehyde-3-phosphate dehydrogenase-like, C-terminal domain"/>
    <property type="match status" value="1"/>
</dbReference>
<keyword evidence="1" id="KW-0560">Oxidoreductase</keyword>
<feature type="domain" description="Gfo/Idh/MocA-like oxidoreductase N-terminal" evidence="2">
    <location>
        <begin position="1"/>
        <end position="116"/>
    </location>
</feature>
<gene>
    <name evidence="4" type="ORF">V1633_34090</name>
</gene>
<dbReference type="Pfam" id="PF22725">
    <property type="entry name" value="GFO_IDH_MocA_C3"/>
    <property type="match status" value="1"/>
</dbReference>
<dbReference type="SUPFAM" id="SSF51735">
    <property type="entry name" value="NAD(P)-binding Rossmann-fold domains"/>
    <property type="match status" value="1"/>
</dbReference>
<reference evidence="4 5" key="1">
    <citation type="submission" date="2024-01" db="EMBL/GenBank/DDBJ databases">
        <title>Genome insights into Plantactinospora sonchi sp. nov.</title>
        <authorList>
            <person name="Wang L."/>
        </authorList>
    </citation>
    <scope>NUCLEOTIDE SEQUENCE [LARGE SCALE GENOMIC DNA]</scope>
    <source>
        <strain evidence="4 5">NEAU-QY2</strain>
    </source>
</reference>
<organism evidence="4 5">
    <name type="scientific">Plantactinospora sonchi</name>
    <dbReference type="NCBI Taxonomy" id="1544735"/>
    <lineage>
        <taxon>Bacteria</taxon>
        <taxon>Bacillati</taxon>
        <taxon>Actinomycetota</taxon>
        <taxon>Actinomycetes</taxon>
        <taxon>Micromonosporales</taxon>
        <taxon>Micromonosporaceae</taxon>
        <taxon>Plantactinospora</taxon>
    </lineage>
</organism>
<keyword evidence="5" id="KW-1185">Reference proteome</keyword>
<dbReference type="InterPro" id="IPR055170">
    <property type="entry name" value="GFO_IDH_MocA-like_dom"/>
</dbReference>
<evidence type="ECO:0000313" key="4">
    <source>
        <dbReference type="EMBL" id="MEE6263519.1"/>
    </source>
</evidence>
<dbReference type="InterPro" id="IPR036291">
    <property type="entry name" value="NAD(P)-bd_dom_sf"/>
</dbReference>
<dbReference type="InterPro" id="IPR050463">
    <property type="entry name" value="Gfo/Idh/MocA_oxidrdct_glycsds"/>
</dbReference>
<dbReference type="PANTHER" id="PTHR43818:SF11">
    <property type="entry name" value="BCDNA.GH03377"/>
    <property type="match status" value="1"/>
</dbReference>
<comment type="caution">
    <text evidence="4">The sequence shown here is derived from an EMBL/GenBank/DDBJ whole genome shotgun (WGS) entry which is preliminary data.</text>
</comment>